<feature type="region of interest" description="Disordered" evidence="1">
    <location>
        <begin position="424"/>
        <end position="447"/>
    </location>
</feature>
<keyword evidence="4" id="KW-1185">Reference proteome</keyword>
<feature type="transmembrane region" description="Helical" evidence="2">
    <location>
        <begin position="77"/>
        <end position="98"/>
    </location>
</feature>
<protein>
    <recommendedName>
        <fullName evidence="5">DUF4013 domain-containing protein</fullName>
    </recommendedName>
</protein>
<accession>A0ABY6HUC1</accession>
<feature type="transmembrane region" description="Helical" evidence="2">
    <location>
        <begin position="37"/>
        <end position="57"/>
    </location>
</feature>
<keyword evidence="2" id="KW-1133">Transmembrane helix</keyword>
<evidence type="ECO:0008006" key="5">
    <source>
        <dbReference type="Google" id="ProtNLM"/>
    </source>
</evidence>
<evidence type="ECO:0000313" key="4">
    <source>
        <dbReference type="Proteomes" id="UP001208689"/>
    </source>
</evidence>
<evidence type="ECO:0000256" key="1">
    <source>
        <dbReference type="SAM" id="MobiDB-lite"/>
    </source>
</evidence>
<dbReference type="Proteomes" id="UP001208689">
    <property type="component" value="Chromosome"/>
</dbReference>
<name>A0ABY6HUC1_9ARCH</name>
<proteinExistence type="predicted"/>
<feature type="transmembrane region" description="Helical" evidence="2">
    <location>
        <begin position="269"/>
        <end position="296"/>
    </location>
</feature>
<keyword evidence="2" id="KW-0812">Transmembrane</keyword>
<organism evidence="3 4">
    <name type="scientific">Candidatus Lokiarchaeum ossiferum</name>
    <dbReference type="NCBI Taxonomy" id="2951803"/>
    <lineage>
        <taxon>Archaea</taxon>
        <taxon>Promethearchaeati</taxon>
        <taxon>Promethearchaeota</taxon>
        <taxon>Promethearchaeia</taxon>
        <taxon>Promethearchaeales</taxon>
        <taxon>Promethearchaeaceae</taxon>
        <taxon>Candidatus Lokiarchaeum</taxon>
    </lineage>
</organism>
<feature type="transmembrane region" description="Helical" evidence="2">
    <location>
        <begin position="129"/>
        <end position="154"/>
    </location>
</feature>
<evidence type="ECO:0000313" key="3">
    <source>
        <dbReference type="EMBL" id="UYP46144.1"/>
    </source>
</evidence>
<sequence>MSDDKNKPTTEEDAPTKSPLLSAEKAEVAKKVIVKSILWITMLGLFVTVIGGIWAIGDIFSQEKFSNFTELTIQSQLFITGLILLGIFFLVLFLVVLYKRGKKNLMESLFKEAPEKEVKTADEYLPAKIITAGALISFFTIFVGLIVAFLMFLIDATVFTDELGFWSFMRELTGGSIVLIIGLIVLLLDGLIYGMIYIWQNGYYLLINKILRYNQKVEEIHDFSKNERITGKIVFGILVLILVGIVFGIVWTIIESFSSDWGTTFREDYIFGVQLSIIGFFGTLSFGTMISAMFIYKWGNNVIMKALFIQYTPKATTEDNLPAKILAVGILIAIVLLASSLIIWIITLIIDALSSGSGENIFAALAALSGGLALLAYSLITEIFVILILLFIFFLHNGYAFTLLKIMKTESIIDSGLEESKIRAQEKKQQRLKKREEKKTEKKPSKK</sequence>
<feature type="transmembrane region" description="Helical" evidence="2">
    <location>
        <begin position="233"/>
        <end position="254"/>
    </location>
</feature>
<reference evidence="3" key="1">
    <citation type="submission" date="2022-09" db="EMBL/GenBank/DDBJ databases">
        <title>Actin cytoskeleton and complex cell architecture in an #Asgard archaeon.</title>
        <authorList>
            <person name="Ponce Toledo R.I."/>
            <person name="Schleper C."/>
            <person name="Rodrigues Oliveira T."/>
            <person name="Wollweber F."/>
            <person name="Xu J."/>
            <person name="Rittmann S."/>
            <person name="Klingl A."/>
            <person name="Pilhofer M."/>
        </authorList>
    </citation>
    <scope>NUCLEOTIDE SEQUENCE</scope>
    <source>
        <strain evidence="3">B-35</strain>
    </source>
</reference>
<evidence type="ECO:0000256" key="2">
    <source>
        <dbReference type="SAM" id="Phobius"/>
    </source>
</evidence>
<feature type="transmembrane region" description="Helical" evidence="2">
    <location>
        <begin position="174"/>
        <end position="199"/>
    </location>
</feature>
<feature type="transmembrane region" description="Helical" evidence="2">
    <location>
        <begin position="325"/>
        <end position="350"/>
    </location>
</feature>
<feature type="transmembrane region" description="Helical" evidence="2">
    <location>
        <begin position="362"/>
        <end position="395"/>
    </location>
</feature>
<gene>
    <name evidence="3" type="ORF">NEF87_002429</name>
</gene>
<dbReference type="EMBL" id="CP104013">
    <property type="protein sequence ID" value="UYP46144.1"/>
    <property type="molecule type" value="Genomic_DNA"/>
</dbReference>
<keyword evidence="2" id="KW-0472">Membrane</keyword>